<dbReference type="Pfam" id="PF07996">
    <property type="entry name" value="T4SS"/>
    <property type="match status" value="1"/>
</dbReference>
<sequence>MKRLIISASAIAVALASFAPTVAYTAGGVPVIDESNYKVAKQTSETTEKILGTNNEILTTVEETLKAVTGDRGGDANQMQNLAVGNGFSVSSMPSFDSLMSGGVPNFGSMGGDIAKVASTFIKGLQLVKNLSGQANSSFSGDKSYEQMVNTVLGVAALVNGSQQAVTTRRSAFEQAGQSIGQAKDIKGSIDQNTQLQVQAGLTINELIGVMNGAVSSLQADNQRRLTDISNSKKVLTYSAN</sequence>
<dbReference type="SUPFAM" id="SSF101082">
    <property type="entry name" value="Typo IV secretion system protein TraC"/>
    <property type="match status" value="1"/>
</dbReference>
<dbReference type="EMBL" id="JAPHAV010000016">
    <property type="protein sequence ID" value="MCX2698905.1"/>
    <property type="molecule type" value="Genomic_DNA"/>
</dbReference>
<proteinExistence type="predicted"/>
<organism evidence="2 3">
    <name type="scientific">Ochrobactrum chromiisoli</name>
    <dbReference type="NCBI Taxonomy" id="2993941"/>
    <lineage>
        <taxon>Bacteria</taxon>
        <taxon>Pseudomonadati</taxon>
        <taxon>Pseudomonadota</taxon>
        <taxon>Alphaproteobacteria</taxon>
        <taxon>Hyphomicrobiales</taxon>
        <taxon>Brucellaceae</taxon>
        <taxon>Brucella/Ochrobactrum group</taxon>
        <taxon>Ochrobactrum</taxon>
    </lineage>
</organism>
<evidence type="ECO:0000313" key="3">
    <source>
        <dbReference type="Proteomes" id="UP001301216"/>
    </source>
</evidence>
<gene>
    <name evidence="2" type="ORF">OPR82_19490</name>
</gene>
<protein>
    <submittedName>
        <fullName evidence="2">Conjugal transfer protein</fullName>
    </submittedName>
</protein>
<evidence type="ECO:0000256" key="1">
    <source>
        <dbReference type="SAM" id="SignalP"/>
    </source>
</evidence>
<comment type="caution">
    <text evidence="2">The sequence shown here is derived from an EMBL/GenBank/DDBJ whole genome shotgun (WGS) entry which is preliminary data.</text>
</comment>
<accession>A0ABT3QTG2</accession>
<reference evidence="2 3" key="1">
    <citation type="submission" date="2022-11" db="EMBL/GenBank/DDBJ databases">
        <title>Brucella sp. YY2X, whole genome shotgun sequencing project.</title>
        <authorList>
            <person name="Yang Y."/>
        </authorList>
    </citation>
    <scope>NUCLEOTIDE SEQUENCE [LARGE SCALE GENOMIC DNA]</scope>
    <source>
        <strain evidence="2 3">YY2X</strain>
    </source>
</reference>
<dbReference type="InterPro" id="IPR023220">
    <property type="entry name" value="T4SS_VirB5-domain"/>
</dbReference>
<name>A0ABT3QTG2_9HYPH</name>
<dbReference type="Proteomes" id="UP001301216">
    <property type="component" value="Unassembled WGS sequence"/>
</dbReference>
<feature type="signal peptide" evidence="1">
    <location>
        <begin position="1"/>
        <end position="25"/>
    </location>
</feature>
<feature type="chain" id="PRO_5047490882" evidence="1">
    <location>
        <begin position="26"/>
        <end position="241"/>
    </location>
</feature>
<keyword evidence="3" id="KW-1185">Reference proteome</keyword>
<evidence type="ECO:0000313" key="2">
    <source>
        <dbReference type="EMBL" id="MCX2698905.1"/>
    </source>
</evidence>
<keyword evidence="1" id="KW-0732">Signal</keyword>
<dbReference type="InterPro" id="IPR014158">
    <property type="entry name" value="T4SS_VirB5"/>
</dbReference>
<dbReference type="Gene3D" id="1.20.58.430">
    <property type="entry name" value="Type IV secretion system, VirB5-domain"/>
    <property type="match status" value="1"/>
</dbReference>
<dbReference type="RefSeq" id="WP_265986559.1">
    <property type="nucleotide sequence ID" value="NZ_JAPHAV010000016.1"/>
</dbReference>